<reference evidence="4" key="1">
    <citation type="journal article" date="2019" name="Int. J. Syst. Evol. Microbiol.">
        <title>The Global Catalogue of Microorganisms (GCM) 10K type strain sequencing project: providing services to taxonomists for standard genome sequencing and annotation.</title>
        <authorList>
            <consortium name="The Broad Institute Genomics Platform"/>
            <consortium name="The Broad Institute Genome Sequencing Center for Infectious Disease"/>
            <person name="Wu L."/>
            <person name="Ma J."/>
        </authorList>
    </citation>
    <scope>NUCLEOTIDE SEQUENCE [LARGE SCALE GENOMIC DNA]</scope>
    <source>
        <strain evidence="4">CCUG 55585</strain>
    </source>
</reference>
<keyword evidence="4" id="KW-1185">Reference proteome</keyword>
<feature type="chain" id="PRO_5047147521" evidence="2">
    <location>
        <begin position="24"/>
        <end position="221"/>
    </location>
</feature>
<keyword evidence="2" id="KW-0732">Signal</keyword>
<feature type="signal peptide" evidence="2">
    <location>
        <begin position="1"/>
        <end position="23"/>
    </location>
</feature>
<evidence type="ECO:0000313" key="3">
    <source>
        <dbReference type="EMBL" id="MFD0724061.1"/>
    </source>
</evidence>
<keyword evidence="1" id="KW-0812">Transmembrane</keyword>
<organism evidence="3 4">
    <name type="scientific">Lysobacter brunescens</name>
    <dbReference type="NCBI Taxonomy" id="262323"/>
    <lineage>
        <taxon>Bacteria</taxon>
        <taxon>Pseudomonadati</taxon>
        <taxon>Pseudomonadota</taxon>
        <taxon>Gammaproteobacteria</taxon>
        <taxon>Lysobacterales</taxon>
        <taxon>Lysobacteraceae</taxon>
        <taxon>Lysobacter</taxon>
    </lineage>
</organism>
<evidence type="ECO:0000256" key="1">
    <source>
        <dbReference type="SAM" id="Phobius"/>
    </source>
</evidence>
<accession>A0ABW2Y6C6</accession>
<feature type="transmembrane region" description="Helical" evidence="1">
    <location>
        <begin position="197"/>
        <end position="218"/>
    </location>
</feature>
<dbReference type="Proteomes" id="UP001597110">
    <property type="component" value="Unassembled WGS sequence"/>
</dbReference>
<name>A0ABW2Y6C6_9GAMM</name>
<gene>
    <name evidence="3" type="ORF">ACFQ0E_00465</name>
</gene>
<proteinExistence type="predicted"/>
<protein>
    <submittedName>
        <fullName evidence="3">Uncharacterized protein</fullName>
    </submittedName>
</protein>
<dbReference type="RefSeq" id="WP_386821744.1">
    <property type="nucleotide sequence ID" value="NZ_JBHTIF010000001.1"/>
</dbReference>
<evidence type="ECO:0000313" key="4">
    <source>
        <dbReference type="Proteomes" id="UP001597110"/>
    </source>
</evidence>
<keyword evidence="1" id="KW-1133">Transmembrane helix</keyword>
<comment type="caution">
    <text evidence="3">The sequence shown here is derived from an EMBL/GenBank/DDBJ whole genome shotgun (WGS) entry which is preliminary data.</text>
</comment>
<keyword evidence="1" id="KW-0472">Membrane</keyword>
<dbReference type="EMBL" id="JBHTIF010000001">
    <property type="protein sequence ID" value="MFD0724061.1"/>
    <property type="molecule type" value="Genomic_DNA"/>
</dbReference>
<sequence length="221" mass="23893">MTLRALTALLALALLPAAFVAQAQSGALPMPLESEDPEKPLEIIADQTWTGPEIQIQSKDMRGLGTLEFKHDASKGPVTLVIDYAATRPDPDADSEALIDIGIECYDTPQPCKIPVNLGVVSIRSAYMGESVANVGASPQAVWVGREGHSYTFADGAMVAVSLDLQDRVNLEPKAIRARLYYGNRNDDALPGQATRFGILTKIALAVGLLFALFLWWMRRG</sequence>
<evidence type="ECO:0000256" key="2">
    <source>
        <dbReference type="SAM" id="SignalP"/>
    </source>
</evidence>